<dbReference type="Proteomes" id="UP000628854">
    <property type="component" value="Unassembled WGS sequence"/>
</dbReference>
<evidence type="ECO:0000313" key="3">
    <source>
        <dbReference type="EMBL" id="GGB59107.1"/>
    </source>
</evidence>
<dbReference type="InterPro" id="IPR009061">
    <property type="entry name" value="DNA-bd_dom_put_sf"/>
</dbReference>
<evidence type="ECO:0000259" key="2">
    <source>
        <dbReference type="SMART" id="SM00422"/>
    </source>
</evidence>
<gene>
    <name evidence="3" type="ORF">GCM10011503_04440</name>
</gene>
<dbReference type="EMBL" id="BMKF01000001">
    <property type="protein sequence ID" value="GGB59107.1"/>
    <property type="molecule type" value="Genomic_DNA"/>
</dbReference>
<dbReference type="RefSeq" id="WP_084393801.1">
    <property type="nucleotide sequence ID" value="NZ_BMKF01000001.1"/>
</dbReference>
<dbReference type="SUPFAM" id="SSF46955">
    <property type="entry name" value="Putative DNA-binding domain"/>
    <property type="match status" value="1"/>
</dbReference>
<dbReference type="Pfam" id="PF13411">
    <property type="entry name" value="MerR_1"/>
    <property type="match status" value="1"/>
</dbReference>
<sequence>MPAAAKRVEKSADAYRSIGEAADELGLQPHVLRYWEGKFTRHLKPLKRPDGRRMFRPEDMTALKAIQLLVHDRGLTLKGAEQLLNEQGVEKVLAGQAILTVAGDDASMDSPARKLQETVQAAFAASQNTAETSVAAPAGAARDRLEAMLSDLEDIKQRLDSVRLARAA</sequence>
<feature type="domain" description="HTH merR-type" evidence="2">
    <location>
        <begin position="17"/>
        <end position="87"/>
    </location>
</feature>
<reference evidence="4" key="1">
    <citation type="journal article" date="2019" name="Int. J. Syst. Evol. Microbiol.">
        <title>The Global Catalogue of Microorganisms (GCM) 10K type strain sequencing project: providing services to taxonomists for standard genome sequencing and annotation.</title>
        <authorList>
            <consortium name="The Broad Institute Genomics Platform"/>
            <consortium name="The Broad Institute Genome Sequencing Center for Infectious Disease"/>
            <person name="Wu L."/>
            <person name="Ma J."/>
        </authorList>
    </citation>
    <scope>NUCLEOTIDE SEQUENCE [LARGE SCALE GENOMIC DNA]</scope>
    <source>
        <strain evidence="4">CGMCC 1.15928</strain>
    </source>
</reference>
<proteinExistence type="predicted"/>
<protein>
    <submittedName>
        <fullName evidence="3">MerR family transcriptional regulator</fullName>
    </submittedName>
</protein>
<evidence type="ECO:0000256" key="1">
    <source>
        <dbReference type="SAM" id="Coils"/>
    </source>
</evidence>
<keyword evidence="1" id="KW-0175">Coiled coil</keyword>
<accession>A0ABQ1J433</accession>
<comment type="caution">
    <text evidence="3">The sequence shown here is derived from an EMBL/GenBank/DDBJ whole genome shotgun (WGS) entry which is preliminary data.</text>
</comment>
<keyword evidence="4" id="KW-1185">Reference proteome</keyword>
<name>A0ABQ1J433_9PROT</name>
<feature type="coiled-coil region" evidence="1">
    <location>
        <begin position="138"/>
        <end position="165"/>
    </location>
</feature>
<dbReference type="SMART" id="SM00422">
    <property type="entry name" value="HTH_MERR"/>
    <property type="match status" value="1"/>
</dbReference>
<organism evidence="3 4">
    <name type="scientific">Henriciella pelagia</name>
    <dbReference type="NCBI Taxonomy" id="1977912"/>
    <lineage>
        <taxon>Bacteria</taxon>
        <taxon>Pseudomonadati</taxon>
        <taxon>Pseudomonadota</taxon>
        <taxon>Alphaproteobacteria</taxon>
        <taxon>Hyphomonadales</taxon>
        <taxon>Hyphomonadaceae</taxon>
        <taxon>Henriciella</taxon>
    </lineage>
</organism>
<dbReference type="InterPro" id="IPR000551">
    <property type="entry name" value="MerR-type_HTH_dom"/>
</dbReference>
<dbReference type="Gene3D" id="1.10.1660.10">
    <property type="match status" value="1"/>
</dbReference>
<evidence type="ECO:0000313" key="4">
    <source>
        <dbReference type="Proteomes" id="UP000628854"/>
    </source>
</evidence>
<dbReference type="CDD" id="cd04765">
    <property type="entry name" value="HTH_MlrA-like_sg2"/>
    <property type="match status" value="1"/>
</dbReference>